<reference evidence="6" key="1">
    <citation type="submission" date="2016-03" db="EMBL/GenBank/DDBJ databases">
        <title>Co-evolution between Pasteurellaceae and their hosts.</title>
        <authorList>
            <person name="Hansen M.J."/>
            <person name="Bojesen A.M."/>
            <person name="Planet P."/>
        </authorList>
    </citation>
    <scope>NUCLEOTIDE SEQUENCE</scope>
    <source>
        <strain evidence="6">146/S8/89</strain>
    </source>
</reference>
<evidence type="ECO:0000259" key="5">
    <source>
        <dbReference type="PROSITE" id="PS50931"/>
    </source>
</evidence>
<dbReference type="InterPro" id="IPR036388">
    <property type="entry name" value="WH-like_DNA-bd_sf"/>
</dbReference>
<dbReference type="Proteomes" id="UP001155500">
    <property type="component" value="Unassembled WGS sequence"/>
</dbReference>
<dbReference type="AlphaFoldDB" id="A0A9X4SQM3"/>
<dbReference type="PANTHER" id="PTHR30537:SF30">
    <property type="entry name" value="TRANSCRIPTIONAL REGULATOR-RELATED"/>
    <property type="match status" value="1"/>
</dbReference>
<evidence type="ECO:0000313" key="7">
    <source>
        <dbReference type="Proteomes" id="UP001155500"/>
    </source>
</evidence>
<dbReference type="PANTHER" id="PTHR30537">
    <property type="entry name" value="HTH-TYPE TRANSCRIPTIONAL REGULATOR"/>
    <property type="match status" value="1"/>
</dbReference>
<feature type="domain" description="HTH lysR-type" evidence="5">
    <location>
        <begin position="1"/>
        <end position="59"/>
    </location>
</feature>
<keyword evidence="3" id="KW-0238">DNA-binding</keyword>
<keyword evidence="2" id="KW-0805">Transcription regulation</keyword>
<gene>
    <name evidence="6" type="ORF">A6A20_07880</name>
</gene>
<evidence type="ECO:0000256" key="1">
    <source>
        <dbReference type="ARBA" id="ARBA00009437"/>
    </source>
</evidence>
<dbReference type="PROSITE" id="PS50931">
    <property type="entry name" value="HTH_LYSR"/>
    <property type="match status" value="1"/>
</dbReference>
<evidence type="ECO:0000256" key="3">
    <source>
        <dbReference type="ARBA" id="ARBA00023125"/>
    </source>
</evidence>
<keyword evidence="4" id="KW-0804">Transcription</keyword>
<dbReference type="GO" id="GO:0006351">
    <property type="term" value="P:DNA-templated transcription"/>
    <property type="evidence" value="ECO:0007669"/>
    <property type="project" value="TreeGrafter"/>
</dbReference>
<keyword evidence="7" id="KW-1185">Reference proteome</keyword>
<dbReference type="FunFam" id="1.10.10.10:FF:000001">
    <property type="entry name" value="LysR family transcriptional regulator"/>
    <property type="match status" value="1"/>
</dbReference>
<dbReference type="InterPro" id="IPR036390">
    <property type="entry name" value="WH_DNA-bd_sf"/>
</dbReference>
<dbReference type="GO" id="GO:0003700">
    <property type="term" value="F:DNA-binding transcription factor activity"/>
    <property type="evidence" value="ECO:0007669"/>
    <property type="project" value="InterPro"/>
</dbReference>
<organism evidence="6 7">
    <name type="scientific">Volucribacter amazonae</name>
    <dbReference type="NCBI Taxonomy" id="256731"/>
    <lineage>
        <taxon>Bacteria</taxon>
        <taxon>Pseudomonadati</taxon>
        <taxon>Pseudomonadota</taxon>
        <taxon>Gammaproteobacteria</taxon>
        <taxon>Pasteurellales</taxon>
        <taxon>Pasteurellaceae</taxon>
        <taxon>Volucribacter</taxon>
    </lineage>
</organism>
<protein>
    <recommendedName>
        <fullName evidence="5">HTH lysR-type domain-containing protein</fullName>
    </recommendedName>
</protein>
<evidence type="ECO:0000313" key="6">
    <source>
        <dbReference type="EMBL" id="MDG6895541.1"/>
    </source>
</evidence>
<dbReference type="RefSeq" id="WP_279572921.1">
    <property type="nucleotide sequence ID" value="NZ_LWID01000001.1"/>
</dbReference>
<evidence type="ECO:0000256" key="2">
    <source>
        <dbReference type="ARBA" id="ARBA00023015"/>
    </source>
</evidence>
<comment type="caution">
    <text evidence="6">The sequence shown here is derived from an EMBL/GenBank/DDBJ whole genome shotgun (WGS) entry which is preliminary data.</text>
</comment>
<proteinExistence type="inferred from homology"/>
<dbReference type="Pfam" id="PF00126">
    <property type="entry name" value="HTH_1"/>
    <property type="match status" value="1"/>
</dbReference>
<dbReference type="Gene3D" id="1.10.10.10">
    <property type="entry name" value="Winged helix-like DNA-binding domain superfamily/Winged helix DNA-binding domain"/>
    <property type="match status" value="1"/>
</dbReference>
<comment type="similarity">
    <text evidence="1">Belongs to the LysR transcriptional regulatory family.</text>
</comment>
<evidence type="ECO:0000256" key="4">
    <source>
        <dbReference type="ARBA" id="ARBA00023163"/>
    </source>
</evidence>
<accession>A0A9X4SQM3</accession>
<name>A0A9X4SQM3_9PAST</name>
<sequence length="116" mass="12721">MEHLKALLLFHQVLQQGSMSAVAKQQGISPSAVSQQLTQLEQHYGVKLLNRSTRSLSPTPAGKALLQQTAQIQLLLEHTEQQLRALTTEISGEVCISLPSGFVNSPPIEQLIKQIK</sequence>
<dbReference type="InterPro" id="IPR058163">
    <property type="entry name" value="LysR-type_TF_proteobact-type"/>
</dbReference>
<dbReference type="GO" id="GO:0043565">
    <property type="term" value="F:sequence-specific DNA binding"/>
    <property type="evidence" value="ECO:0007669"/>
    <property type="project" value="TreeGrafter"/>
</dbReference>
<dbReference type="EMBL" id="LWID01000001">
    <property type="protein sequence ID" value="MDG6895541.1"/>
    <property type="molecule type" value="Genomic_DNA"/>
</dbReference>
<dbReference type="InterPro" id="IPR000847">
    <property type="entry name" value="LysR_HTH_N"/>
</dbReference>
<dbReference type="SUPFAM" id="SSF46785">
    <property type="entry name" value="Winged helix' DNA-binding domain"/>
    <property type="match status" value="1"/>
</dbReference>